<sequence length="204" mass="22593">MSANAFHAKDGEETPHEETERREGGTGRRYGRPLAGAAPDSTHQENTRTDRRRGEKEAPAGDTAARSRGLYFYLILAALSADEETGGDIKGGRRGRARHLFLFPPFVAHAVTPATPYREGSVPLDATKNSMHPMEFDTLLVHLKQDLNELVIERNGLYVHSGNCVNTKAARSQEDSLSVWRATETGKKKVYTIYIKKGQDKEGN</sequence>
<dbReference type="Proteomes" id="UP001458880">
    <property type="component" value="Unassembled WGS sequence"/>
</dbReference>
<dbReference type="EMBL" id="JASPKY010000023">
    <property type="protein sequence ID" value="KAK9752110.1"/>
    <property type="molecule type" value="Genomic_DNA"/>
</dbReference>
<evidence type="ECO:0000313" key="3">
    <source>
        <dbReference type="Proteomes" id="UP001458880"/>
    </source>
</evidence>
<keyword evidence="3" id="KW-1185">Reference proteome</keyword>
<evidence type="ECO:0000313" key="2">
    <source>
        <dbReference type="EMBL" id="KAK9752110.1"/>
    </source>
</evidence>
<proteinExistence type="predicted"/>
<feature type="compositionally biased region" description="Basic and acidic residues" evidence="1">
    <location>
        <begin position="7"/>
        <end position="26"/>
    </location>
</feature>
<name>A0AAW1MYR9_POPJA</name>
<feature type="compositionally biased region" description="Basic and acidic residues" evidence="1">
    <location>
        <begin position="42"/>
        <end position="59"/>
    </location>
</feature>
<comment type="caution">
    <text evidence="2">The sequence shown here is derived from an EMBL/GenBank/DDBJ whole genome shotgun (WGS) entry which is preliminary data.</text>
</comment>
<evidence type="ECO:0000256" key="1">
    <source>
        <dbReference type="SAM" id="MobiDB-lite"/>
    </source>
</evidence>
<accession>A0AAW1MYR9</accession>
<gene>
    <name evidence="2" type="ORF">QE152_g4511</name>
</gene>
<dbReference type="AlphaFoldDB" id="A0AAW1MYR9"/>
<feature type="region of interest" description="Disordered" evidence="1">
    <location>
        <begin position="1"/>
        <end position="63"/>
    </location>
</feature>
<organism evidence="2 3">
    <name type="scientific">Popillia japonica</name>
    <name type="common">Japanese beetle</name>
    <dbReference type="NCBI Taxonomy" id="7064"/>
    <lineage>
        <taxon>Eukaryota</taxon>
        <taxon>Metazoa</taxon>
        <taxon>Ecdysozoa</taxon>
        <taxon>Arthropoda</taxon>
        <taxon>Hexapoda</taxon>
        <taxon>Insecta</taxon>
        <taxon>Pterygota</taxon>
        <taxon>Neoptera</taxon>
        <taxon>Endopterygota</taxon>
        <taxon>Coleoptera</taxon>
        <taxon>Polyphaga</taxon>
        <taxon>Scarabaeiformia</taxon>
        <taxon>Scarabaeidae</taxon>
        <taxon>Rutelinae</taxon>
        <taxon>Popillia</taxon>
    </lineage>
</organism>
<reference evidence="2 3" key="1">
    <citation type="journal article" date="2024" name="BMC Genomics">
        <title>De novo assembly and annotation of Popillia japonica's genome with initial clues to its potential as an invasive pest.</title>
        <authorList>
            <person name="Cucini C."/>
            <person name="Boschi S."/>
            <person name="Funari R."/>
            <person name="Cardaioli E."/>
            <person name="Iannotti N."/>
            <person name="Marturano G."/>
            <person name="Paoli F."/>
            <person name="Bruttini M."/>
            <person name="Carapelli A."/>
            <person name="Frati F."/>
            <person name="Nardi F."/>
        </authorList>
    </citation>
    <scope>NUCLEOTIDE SEQUENCE [LARGE SCALE GENOMIC DNA]</scope>
    <source>
        <strain evidence="2">DMR45628</strain>
    </source>
</reference>
<protein>
    <submittedName>
        <fullName evidence="2">Uncharacterized protein</fullName>
    </submittedName>
</protein>